<evidence type="ECO:0000256" key="1">
    <source>
        <dbReference type="SAM" id="MobiDB-lite"/>
    </source>
</evidence>
<comment type="caution">
    <text evidence="2">The sequence shown here is derived from an EMBL/GenBank/DDBJ whole genome shotgun (WGS) entry which is preliminary data.</text>
</comment>
<feature type="region of interest" description="Disordered" evidence="1">
    <location>
        <begin position="1"/>
        <end position="66"/>
    </location>
</feature>
<organism evidence="2 3">
    <name type="scientific">Paramuricea clavata</name>
    <name type="common">Red gorgonian</name>
    <name type="synonym">Violescent sea-whip</name>
    <dbReference type="NCBI Taxonomy" id="317549"/>
    <lineage>
        <taxon>Eukaryota</taxon>
        <taxon>Metazoa</taxon>
        <taxon>Cnidaria</taxon>
        <taxon>Anthozoa</taxon>
        <taxon>Octocorallia</taxon>
        <taxon>Malacalcyonacea</taxon>
        <taxon>Plexauridae</taxon>
        <taxon>Paramuricea</taxon>
    </lineage>
</organism>
<dbReference type="Proteomes" id="UP001152795">
    <property type="component" value="Unassembled WGS sequence"/>
</dbReference>
<proteinExistence type="predicted"/>
<name>A0A6S7KQD0_PARCT</name>
<gene>
    <name evidence="2" type="ORF">PACLA_8A074199</name>
</gene>
<reference evidence="2" key="1">
    <citation type="submission" date="2020-04" db="EMBL/GenBank/DDBJ databases">
        <authorList>
            <person name="Alioto T."/>
            <person name="Alioto T."/>
            <person name="Gomez Garrido J."/>
        </authorList>
    </citation>
    <scope>NUCLEOTIDE SEQUENCE</scope>
    <source>
        <strain evidence="2">A484AB</strain>
    </source>
</reference>
<dbReference type="AlphaFoldDB" id="A0A6S7KQD0"/>
<evidence type="ECO:0000313" key="3">
    <source>
        <dbReference type="Proteomes" id="UP001152795"/>
    </source>
</evidence>
<protein>
    <submittedName>
        <fullName evidence="2">Uncharacterized protein</fullName>
    </submittedName>
</protein>
<dbReference type="EMBL" id="CACRXK020050370">
    <property type="protein sequence ID" value="CAB4046338.1"/>
    <property type="molecule type" value="Genomic_DNA"/>
</dbReference>
<accession>A0A6S7KQD0</accession>
<keyword evidence="3" id="KW-1185">Reference proteome</keyword>
<sequence>MEELVAAPNGGQQRGKLDEIERLVPKQRSNDNSSKEEFSFHTFPAPTSRLGYRSNASWSRDRSRNS</sequence>
<feature type="compositionally biased region" description="Basic and acidic residues" evidence="1">
    <location>
        <begin position="15"/>
        <end position="24"/>
    </location>
</feature>
<evidence type="ECO:0000313" key="2">
    <source>
        <dbReference type="EMBL" id="CAB4046338.1"/>
    </source>
</evidence>